<feature type="domain" description="A-factor biosynthesis hotdog" evidence="1">
    <location>
        <begin position="198"/>
        <end position="312"/>
    </location>
</feature>
<dbReference type="EMBL" id="JBFAKC010000002">
    <property type="protein sequence ID" value="MEV0707099.1"/>
    <property type="molecule type" value="Genomic_DNA"/>
</dbReference>
<protein>
    <submittedName>
        <fullName evidence="2">ScbA/BarX family gamma-butyrolactone biosynthesis protein</fullName>
    </submittedName>
</protein>
<gene>
    <name evidence="2" type="ORF">AB0I48_05985</name>
</gene>
<dbReference type="NCBIfam" id="NF041195">
    <property type="entry name" value="ScbA_BarX_GamBu"/>
    <property type="match status" value="1"/>
</dbReference>
<sequence>MDNQLTNGRTGVRRALGFDQAVPRSLAHRSAVAEVFVTDTAAVGDEFLAAVQLPRAHSLWFDRLVTYHDPLAVLEAVRQSLLVIGQRYLGVPVDAPASLQRMGLCVEDLSLFHDDERAPLEAVVRIRSDRNPADSGYFRDISFDATVTVDGATAMTVHGGGIAFPRDAYDELRALQQDSRDPGTVTRVDPLDPKLLGRRDPRNIVLGRAGERLLLVVDQRHPSFFDHPYDHVPGPLLIEAFRQAALLTATETNQLDAPIAAVTELRAEFTEFIELDADIDCVTEIAPGSAPGFPLVSIGLRQYGKQIAHGTVELSSYPSITHR</sequence>
<comment type="caution">
    <text evidence="2">The sequence shown here is derived from an EMBL/GenBank/DDBJ whole genome shotgun (WGS) entry which is preliminary data.</text>
</comment>
<dbReference type="RefSeq" id="WP_357780650.1">
    <property type="nucleotide sequence ID" value="NZ_JBFAKC010000002.1"/>
</dbReference>
<proteinExistence type="predicted"/>
<dbReference type="InterPro" id="IPR005509">
    <property type="entry name" value="AfsA_hotdog_dom"/>
</dbReference>
<feature type="domain" description="A-factor biosynthesis hotdog" evidence="1">
    <location>
        <begin position="28"/>
        <end position="157"/>
    </location>
</feature>
<name>A0ABV3FNW2_9NOCA</name>
<keyword evidence="3" id="KW-1185">Reference proteome</keyword>
<organism evidence="2 3">
    <name type="scientific">Nocardia aurea</name>
    <dbReference type="NCBI Taxonomy" id="2144174"/>
    <lineage>
        <taxon>Bacteria</taxon>
        <taxon>Bacillati</taxon>
        <taxon>Actinomycetota</taxon>
        <taxon>Actinomycetes</taxon>
        <taxon>Mycobacteriales</taxon>
        <taxon>Nocardiaceae</taxon>
        <taxon>Nocardia</taxon>
    </lineage>
</organism>
<reference evidence="2 3" key="1">
    <citation type="submission" date="2024-06" db="EMBL/GenBank/DDBJ databases">
        <title>The Natural Products Discovery Center: Release of the First 8490 Sequenced Strains for Exploring Actinobacteria Biosynthetic Diversity.</title>
        <authorList>
            <person name="Kalkreuter E."/>
            <person name="Kautsar S.A."/>
            <person name="Yang D."/>
            <person name="Bader C.D."/>
            <person name="Teijaro C.N."/>
            <person name="Fluegel L."/>
            <person name="Davis C.M."/>
            <person name="Simpson J.R."/>
            <person name="Lauterbach L."/>
            <person name="Steele A.D."/>
            <person name="Gui C."/>
            <person name="Meng S."/>
            <person name="Li G."/>
            <person name="Viehrig K."/>
            <person name="Ye F."/>
            <person name="Su P."/>
            <person name="Kiefer A.F."/>
            <person name="Nichols A."/>
            <person name="Cepeda A.J."/>
            <person name="Yan W."/>
            <person name="Fan B."/>
            <person name="Jiang Y."/>
            <person name="Adhikari A."/>
            <person name="Zheng C.-J."/>
            <person name="Schuster L."/>
            <person name="Cowan T.M."/>
            <person name="Smanski M.J."/>
            <person name="Chevrette M.G."/>
            <person name="De Carvalho L.P.S."/>
            <person name="Shen B."/>
        </authorList>
    </citation>
    <scope>NUCLEOTIDE SEQUENCE [LARGE SCALE GENOMIC DNA]</scope>
    <source>
        <strain evidence="2 3">NPDC050403</strain>
    </source>
</reference>
<evidence type="ECO:0000313" key="3">
    <source>
        <dbReference type="Proteomes" id="UP001551695"/>
    </source>
</evidence>
<dbReference type="Proteomes" id="UP001551695">
    <property type="component" value="Unassembled WGS sequence"/>
</dbReference>
<evidence type="ECO:0000313" key="2">
    <source>
        <dbReference type="EMBL" id="MEV0707099.1"/>
    </source>
</evidence>
<accession>A0ABV3FNW2</accession>
<dbReference type="InterPro" id="IPR047757">
    <property type="entry name" value="AfsA-like"/>
</dbReference>
<evidence type="ECO:0000259" key="1">
    <source>
        <dbReference type="Pfam" id="PF03756"/>
    </source>
</evidence>
<dbReference type="Pfam" id="PF03756">
    <property type="entry name" value="AfsA"/>
    <property type="match status" value="2"/>
</dbReference>